<dbReference type="InterPro" id="IPR051781">
    <property type="entry name" value="Metallo-dep_Hydrolase"/>
</dbReference>
<reference evidence="3 4" key="1">
    <citation type="submission" date="2019-02" db="EMBL/GenBank/DDBJ databases">
        <title>Deep-cultivation of Planctomycetes and their phenomic and genomic characterization uncovers novel biology.</title>
        <authorList>
            <person name="Wiegand S."/>
            <person name="Jogler M."/>
            <person name="Boedeker C."/>
            <person name="Pinto D."/>
            <person name="Vollmers J."/>
            <person name="Rivas-Marin E."/>
            <person name="Kohn T."/>
            <person name="Peeters S.H."/>
            <person name="Heuer A."/>
            <person name="Rast P."/>
            <person name="Oberbeckmann S."/>
            <person name="Bunk B."/>
            <person name="Jeske O."/>
            <person name="Meyerdierks A."/>
            <person name="Storesund J.E."/>
            <person name="Kallscheuer N."/>
            <person name="Luecker S."/>
            <person name="Lage O.M."/>
            <person name="Pohl T."/>
            <person name="Merkel B.J."/>
            <person name="Hornburger P."/>
            <person name="Mueller R.-W."/>
            <person name="Bruemmer F."/>
            <person name="Labrenz M."/>
            <person name="Spormann A.M."/>
            <person name="Op den Camp H."/>
            <person name="Overmann J."/>
            <person name="Amann R."/>
            <person name="Jetten M.S.M."/>
            <person name="Mascher T."/>
            <person name="Medema M.H."/>
            <person name="Devos D.P."/>
            <person name="Kaster A.-K."/>
            <person name="Ovreas L."/>
            <person name="Rohde M."/>
            <person name="Galperin M.Y."/>
            <person name="Jogler C."/>
        </authorList>
    </citation>
    <scope>NUCLEOTIDE SEQUENCE [LARGE SCALE GENOMIC DNA]</scope>
    <source>
        <strain evidence="3 4">Poly30</strain>
    </source>
</reference>
<sequence length="444" mass="46813" precursor="true">MKTLLKNGTAALTASLAAALAFGTASAAVAQDLVPKGAPQTAPILIRGATLHTVSGDVIEKGDLLLEGGKISAIGASLSADGAEVIDGKGKHVFPGFVAATSTIGLTEIGAVDMTIDTSEAGSLNPEVYAAVAVNPDSWHIPVARRNGVLVAGVFPQGGRVPGRVSAMMMDGWTWEEMAIDRHAGLAVSWPFIGEAPRRFRRFGGGGGNADEEIEKIEGLFAAAEAYLAAKAADSTIKTDLRYEAMAPILKGDKPVYLSLSTRAQAESALTWAKGRGVRPVIVAGGDALTYVDLLKRDDVMVAVTGTFKMPQRRDLSYASTFELPGQLEEAGVRWCMTSSDRDSSNLRNLPYEAAAAVPYGLAPEAALRSITLSAAEFLGIADRVGSLDVGKDATLFVADGDPMELTTKIERAFIQGRDSVLSDKQTALAEKYRTKYRQKGLIK</sequence>
<dbReference type="EMBL" id="CP036434">
    <property type="protein sequence ID" value="QDV07187.1"/>
    <property type="molecule type" value="Genomic_DNA"/>
</dbReference>
<dbReference type="Proteomes" id="UP000320390">
    <property type="component" value="Chromosome"/>
</dbReference>
<dbReference type="Pfam" id="PF01979">
    <property type="entry name" value="Amidohydro_1"/>
    <property type="match status" value="1"/>
</dbReference>
<dbReference type="Gene3D" id="2.30.40.10">
    <property type="entry name" value="Urease, subunit C, domain 1"/>
    <property type="match status" value="1"/>
</dbReference>
<evidence type="ECO:0000256" key="1">
    <source>
        <dbReference type="SAM" id="SignalP"/>
    </source>
</evidence>
<feature type="signal peptide" evidence="1">
    <location>
        <begin position="1"/>
        <end position="27"/>
    </location>
</feature>
<dbReference type="PANTHER" id="PTHR43135">
    <property type="entry name" value="ALPHA-D-RIBOSE 1-METHYLPHOSPHONATE 5-TRIPHOSPHATE DIPHOSPHATASE"/>
    <property type="match status" value="1"/>
</dbReference>
<dbReference type="SUPFAM" id="SSF51338">
    <property type="entry name" value="Composite domain of metallo-dependent hydrolases"/>
    <property type="match status" value="1"/>
</dbReference>
<dbReference type="Gene3D" id="3.20.20.140">
    <property type="entry name" value="Metal-dependent hydrolases"/>
    <property type="match status" value="1"/>
</dbReference>
<evidence type="ECO:0000313" key="3">
    <source>
        <dbReference type="EMBL" id="QDV07187.1"/>
    </source>
</evidence>
<organism evidence="3 4">
    <name type="scientific">Saltatorellus ferox</name>
    <dbReference type="NCBI Taxonomy" id="2528018"/>
    <lineage>
        <taxon>Bacteria</taxon>
        <taxon>Pseudomonadati</taxon>
        <taxon>Planctomycetota</taxon>
        <taxon>Planctomycetia</taxon>
        <taxon>Planctomycetia incertae sedis</taxon>
        <taxon>Saltatorellus</taxon>
    </lineage>
</organism>
<dbReference type="PANTHER" id="PTHR43135:SF3">
    <property type="entry name" value="ALPHA-D-RIBOSE 1-METHYLPHOSPHONATE 5-TRIPHOSPHATE DIPHOSPHATASE"/>
    <property type="match status" value="1"/>
</dbReference>
<name>A0A518ESW9_9BACT</name>
<feature type="chain" id="PRO_5022213608" description="Amidohydrolase-related domain-containing protein" evidence="1">
    <location>
        <begin position="28"/>
        <end position="444"/>
    </location>
</feature>
<dbReference type="InterPro" id="IPR032466">
    <property type="entry name" value="Metal_Hydrolase"/>
</dbReference>
<dbReference type="InterPro" id="IPR011059">
    <property type="entry name" value="Metal-dep_hydrolase_composite"/>
</dbReference>
<dbReference type="AlphaFoldDB" id="A0A518ESW9"/>
<feature type="domain" description="Amidohydrolase-related" evidence="2">
    <location>
        <begin position="296"/>
        <end position="410"/>
    </location>
</feature>
<dbReference type="SUPFAM" id="SSF51556">
    <property type="entry name" value="Metallo-dependent hydrolases"/>
    <property type="match status" value="1"/>
</dbReference>
<proteinExistence type="predicted"/>
<dbReference type="InterPro" id="IPR006680">
    <property type="entry name" value="Amidohydro-rel"/>
</dbReference>
<dbReference type="OrthoDB" id="9802793at2"/>
<protein>
    <recommendedName>
        <fullName evidence="2">Amidohydrolase-related domain-containing protein</fullName>
    </recommendedName>
</protein>
<keyword evidence="4" id="KW-1185">Reference proteome</keyword>
<dbReference type="RefSeq" id="WP_145198029.1">
    <property type="nucleotide sequence ID" value="NZ_CP036434.1"/>
</dbReference>
<accession>A0A518ESW9</accession>
<dbReference type="GO" id="GO:0016810">
    <property type="term" value="F:hydrolase activity, acting on carbon-nitrogen (but not peptide) bonds"/>
    <property type="evidence" value="ECO:0007669"/>
    <property type="project" value="InterPro"/>
</dbReference>
<evidence type="ECO:0000259" key="2">
    <source>
        <dbReference type="Pfam" id="PF01979"/>
    </source>
</evidence>
<keyword evidence="1" id="KW-0732">Signal</keyword>
<evidence type="ECO:0000313" key="4">
    <source>
        <dbReference type="Proteomes" id="UP000320390"/>
    </source>
</evidence>
<gene>
    <name evidence="3" type="ORF">Poly30_27060</name>
</gene>